<gene>
    <name evidence="2" type="ORF">CRM82_14460</name>
</gene>
<dbReference type="EMBL" id="PDEA01000001">
    <property type="protein sequence ID" value="PEH89638.1"/>
    <property type="molecule type" value="Genomic_DNA"/>
</dbReference>
<protein>
    <submittedName>
        <fullName evidence="2">Uncharacterized protein</fullName>
    </submittedName>
</protein>
<dbReference type="Proteomes" id="UP000220246">
    <property type="component" value="Unassembled WGS sequence"/>
</dbReference>
<dbReference type="AlphaFoldDB" id="A0A2A7UWL2"/>
<reference evidence="3" key="1">
    <citation type="submission" date="2017-09" db="EMBL/GenBank/DDBJ databases">
        <title>FDA dAtabase for Regulatory Grade micrObial Sequences (FDA-ARGOS): Supporting development and validation of Infectious Disease Dx tests.</title>
        <authorList>
            <person name="Minogue T."/>
            <person name="Wolcott M."/>
            <person name="Wasieloski L."/>
            <person name="Aguilar W."/>
            <person name="Moore D."/>
            <person name="Tallon L."/>
            <person name="Sadzewicz L."/>
            <person name="Ott S."/>
            <person name="Zhao X."/>
            <person name="Nagaraj S."/>
            <person name="Vavikolanu K."/>
            <person name="Aluvathingal J."/>
            <person name="Nadendla S."/>
            <person name="Sichtig H."/>
        </authorList>
    </citation>
    <scope>NUCLEOTIDE SEQUENCE [LARGE SCALE GENOMIC DNA]</scope>
    <source>
        <strain evidence="3">FDAARGOS_394</strain>
    </source>
</reference>
<comment type="caution">
    <text evidence="2">The sequence shown here is derived from an EMBL/GenBank/DDBJ whole genome shotgun (WGS) entry which is preliminary data.</text>
</comment>
<evidence type="ECO:0000313" key="3">
    <source>
        <dbReference type="Proteomes" id="UP000220246"/>
    </source>
</evidence>
<name>A0A2A7UWL2_COMTR</name>
<keyword evidence="3" id="KW-1185">Reference proteome</keyword>
<evidence type="ECO:0000313" key="2">
    <source>
        <dbReference type="EMBL" id="PEH89638.1"/>
    </source>
</evidence>
<evidence type="ECO:0000256" key="1">
    <source>
        <dbReference type="SAM" id="MobiDB-lite"/>
    </source>
</evidence>
<accession>A0A2A7UWL2</accession>
<dbReference type="STRING" id="1219032.GCA_001515545_00248"/>
<feature type="region of interest" description="Disordered" evidence="1">
    <location>
        <begin position="1"/>
        <end position="37"/>
    </location>
</feature>
<proteinExistence type="predicted"/>
<sequence>MAAPGEDTIQLQNPVEHLQLPTGSTTKPQGLGSDADGVPMHLRAKIARYEAQTFNDQTSGIYTDGDVNRIVGAQANRKTCIQDVGSNTNATGATRTGNGQQQIVVLRGDLVNICR</sequence>
<organism evidence="2 3">
    <name type="scientific">Comamonas terrigena</name>
    <dbReference type="NCBI Taxonomy" id="32013"/>
    <lineage>
        <taxon>Bacteria</taxon>
        <taxon>Pseudomonadati</taxon>
        <taxon>Pseudomonadota</taxon>
        <taxon>Betaproteobacteria</taxon>
        <taxon>Burkholderiales</taxon>
        <taxon>Comamonadaceae</taxon>
        <taxon>Comamonas</taxon>
    </lineage>
</organism>